<dbReference type="WBParaSite" id="Gr19_v10_g14269.t1">
    <property type="protein sequence ID" value="Gr19_v10_g14269.t1"/>
    <property type="gene ID" value="Gr19_v10_g14269"/>
</dbReference>
<dbReference type="AlphaFoldDB" id="A0A914H8Q1"/>
<proteinExistence type="predicted"/>
<feature type="region of interest" description="Disordered" evidence="1">
    <location>
        <begin position="39"/>
        <end position="71"/>
    </location>
</feature>
<reference evidence="4" key="1">
    <citation type="submission" date="2022-11" db="UniProtKB">
        <authorList>
            <consortium name="WormBaseParasite"/>
        </authorList>
    </citation>
    <scope>IDENTIFICATION</scope>
</reference>
<protein>
    <submittedName>
        <fullName evidence="4">Uncharacterized protein</fullName>
    </submittedName>
</protein>
<keyword evidence="3" id="KW-1185">Reference proteome</keyword>
<evidence type="ECO:0000256" key="2">
    <source>
        <dbReference type="SAM" id="SignalP"/>
    </source>
</evidence>
<dbReference type="Proteomes" id="UP000887572">
    <property type="component" value="Unplaced"/>
</dbReference>
<name>A0A914H8Q1_GLORO</name>
<feature type="signal peptide" evidence="2">
    <location>
        <begin position="1"/>
        <end position="22"/>
    </location>
</feature>
<sequence>MNKFVGVLLFIGWIQQIVRVSAAPPAKIIIIEYSRDETNSQDDEQKLPNGANTEKSPELPVSPNVTQENATQLPPFGSPIVVSVNLENKTETGNQFNIKFTDISYLLVCQIKFRLVVPSEASLAKHWQMNPVPGTDDQFTLPDDLRLYPGRAYDCGVMLVGNGEPKIEILDTVTVLTTHKCPNDFGN</sequence>
<accession>A0A914H8Q1</accession>
<evidence type="ECO:0000256" key="1">
    <source>
        <dbReference type="SAM" id="MobiDB-lite"/>
    </source>
</evidence>
<feature type="chain" id="PRO_5037249979" evidence="2">
    <location>
        <begin position="23"/>
        <end position="187"/>
    </location>
</feature>
<evidence type="ECO:0000313" key="3">
    <source>
        <dbReference type="Proteomes" id="UP000887572"/>
    </source>
</evidence>
<organism evidence="3 4">
    <name type="scientific">Globodera rostochiensis</name>
    <name type="common">Golden nematode worm</name>
    <name type="synonym">Heterodera rostochiensis</name>
    <dbReference type="NCBI Taxonomy" id="31243"/>
    <lineage>
        <taxon>Eukaryota</taxon>
        <taxon>Metazoa</taxon>
        <taxon>Ecdysozoa</taxon>
        <taxon>Nematoda</taxon>
        <taxon>Chromadorea</taxon>
        <taxon>Rhabditida</taxon>
        <taxon>Tylenchina</taxon>
        <taxon>Tylenchomorpha</taxon>
        <taxon>Tylenchoidea</taxon>
        <taxon>Heteroderidae</taxon>
        <taxon>Heteroderinae</taxon>
        <taxon>Globodera</taxon>
    </lineage>
</organism>
<evidence type="ECO:0000313" key="4">
    <source>
        <dbReference type="WBParaSite" id="Gr19_v10_g14269.t1"/>
    </source>
</evidence>
<keyword evidence="2" id="KW-0732">Signal</keyword>